<proteinExistence type="predicted"/>
<gene>
    <name evidence="1" type="ORF">RSE6_10835</name>
</gene>
<protein>
    <recommendedName>
        <fullName evidence="3">RNase H type-1 domain-containing protein</fullName>
    </recommendedName>
</protein>
<dbReference type="Proteomes" id="UP000177625">
    <property type="component" value="Unassembled WGS sequence"/>
</dbReference>
<organism evidence="1 2">
    <name type="scientific">Rhynchosporium secalis</name>
    <name type="common">Barley scald fungus</name>
    <dbReference type="NCBI Taxonomy" id="38038"/>
    <lineage>
        <taxon>Eukaryota</taxon>
        <taxon>Fungi</taxon>
        <taxon>Dikarya</taxon>
        <taxon>Ascomycota</taxon>
        <taxon>Pezizomycotina</taxon>
        <taxon>Leotiomycetes</taxon>
        <taxon>Helotiales</taxon>
        <taxon>Ploettnerulaceae</taxon>
        <taxon>Rhynchosporium</taxon>
    </lineage>
</organism>
<dbReference type="AlphaFoldDB" id="A0A1E1MLG4"/>
<sequence>MDRISKAKHIIKKTNNSNKFKPWPGLHILTEKLGGDTNNNNLSSKKKIQLFQGCESCTVTEARATYNLSHGGRHERRQSERSRIRQELKTTLFEVMIIIQPREAALTEAALAGLDITEHPKAVYWADGSRLKDGSCGIGVVYSTIKSSWTEISYRVRGSANTDVLEVYEIVKALEIA</sequence>
<name>A0A1E1MLG4_RHYSE</name>
<dbReference type="EMBL" id="FJVC01000398">
    <property type="protein sequence ID" value="CZT49929.1"/>
    <property type="molecule type" value="Genomic_DNA"/>
</dbReference>
<keyword evidence="2" id="KW-1185">Reference proteome</keyword>
<accession>A0A1E1MLG4</accession>
<evidence type="ECO:0000313" key="1">
    <source>
        <dbReference type="EMBL" id="CZT49929.1"/>
    </source>
</evidence>
<evidence type="ECO:0008006" key="3">
    <source>
        <dbReference type="Google" id="ProtNLM"/>
    </source>
</evidence>
<evidence type="ECO:0000313" key="2">
    <source>
        <dbReference type="Proteomes" id="UP000177625"/>
    </source>
</evidence>
<reference evidence="2" key="1">
    <citation type="submission" date="2016-03" db="EMBL/GenBank/DDBJ databases">
        <authorList>
            <person name="Guldener U."/>
        </authorList>
    </citation>
    <scope>NUCLEOTIDE SEQUENCE [LARGE SCALE GENOMIC DNA]</scope>
</reference>